<sequence length="135" mass="16183">MNEYEEMRKEIDIYLMKRFKYRLSLVRLTPDNILITRRNSRLDLYLRIRRVESIFPPDCLILAQISFRKERIGNGTHFVRFLSEIALKYGFRYVGIESTNKKSSSFAKKLGFYSIDGFNYAISVKNLLSYFQDRR</sequence>
<keyword evidence="2" id="KW-1185">Reference proteome</keyword>
<protein>
    <submittedName>
        <fullName evidence="1">GNAT family N-acetyltransferase</fullName>
    </submittedName>
</protein>
<name>A0A926F317_9BACT</name>
<gene>
    <name evidence="1" type="ORF">H8744_04220</name>
</gene>
<dbReference type="RefSeq" id="WP_032845621.1">
    <property type="nucleotide sequence ID" value="NZ_JACRTF010000001.1"/>
</dbReference>
<organism evidence="1 2">
    <name type="scientific">Jilunia laotingensis</name>
    <dbReference type="NCBI Taxonomy" id="2763675"/>
    <lineage>
        <taxon>Bacteria</taxon>
        <taxon>Pseudomonadati</taxon>
        <taxon>Bacteroidota</taxon>
        <taxon>Bacteroidia</taxon>
        <taxon>Bacteroidales</taxon>
        <taxon>Bacteroidaceae</taxon>
        <taxon>Jilunia</taxon>
    </lineage>
</organism>
<dbReference type="AlphaFoldDB" id="A0A926F317"/>
<reference evidence="1" key="1">
    <citation type="submission" date="2020-08" db="EMBL/GenBank/DDBJ databases">
        <title>Genome public.</title>
        <authorList>
            <person name="Liu C."/>
            <person name="Sun Q."/>
        </authorList>
    </citation>
    <scope>NUCLEOTIDE SEQUENCE</scope>
    <source>
        <strain evidence="1">N12</strain>
    </source>
</reference>
<dbReference type="Gene3D" id="3.40.630.30">
    <property type="match status" value="1"/>
</dbReference>
<accession>A0A926F317</accession>
<proteinExistence type="predicted"/>
<dbReference type="Proteomes" id="UP000651085">
    <property type="component" value="Unassembled WGS sequence"/>
</dbReference>
<evidence type="ECO:0000313" key="2">
    <source>
        <dbReference type="Proteomes" id="UP000651085"/>
    </source>
</evidence>
<comment type="caution">
    <text evidence="1">The sequence shown here is derived from an EMBL/GenBank/DDBJ whole genome shotgun (WGS) entry which is preliminary data.</text>
</comment>
<evidence type="ECO:0000313" key="1">
    <source>
        <dbReference type="EMBL" id="MBC8592461.1"/>
    </source>
</evidence>
<dbReference type="EMBL" id="JACRTF010000001">
    <property type="protein sequence ID" value="MBC8592461.1"/>
    <property type="molecule type" value="Genomic_DNA"/>
</dbReference>